<evidence type="ECO:0000313" key="3">
    <source>
        <dbReference type="Proteomes" id="UP000656384"/>
    </source>
</evidence>
<accession>A0A7S5UTY6</accession>
<protein>
    <recommendedName>
        <fullName evidence="4">Transmembrane protein</fullName>
    </recommendedName>
</protein>
<keyword evidence="1" id="KW-1133">Transmembrane helix</keyword>
<evidence type="ECO:0008006" key="4">
    <source>
        <dbReference type="Google" id="ProtNLM"/>
    </source>
</evidence>
<evidence type="ECO:0000313" key="2">
    <source>
        <dbReference type="EMBL" id="QIG68751.1"/>
    </source>
</evidence>
<keyword evidence="1" id="KW-0812">Transmembrane</keyword>
<feature type="transmembrane region" description="Helical" evidence="1">
    <location>
        <begin position="37"/>
        <end position="56"/>
    </location>
</feature>
<dbReference type="EMBL" id="MN988497">
    <property type="protein sequence ID" value="QIG68751.1"/>
    <property type="molecule type" value="Genomic_DNA"/>
</dbReference>
<name>A0A7S5UTY6_9CAUD</name>
<organism evidence="2 3">
    <name type="scientific">Rhizobium phage RHph_Y2_6</name>
    <dbReference type="NCBI Taxonomy" id="2509576"/>
    <lineage>
        <taxon>Viruses</taxon>
        <taxon>Duplodnaviria</taxon>
        <taxon>Heunggongvirae</taxon>
        <taxon>Uroviricota</taxon>
        <taxon>Caudoviricetes</taxon>
        <taxon>Schitoviridae</taxon>
        <taxon>Demetervirinae</taxon>
        <taxon>Acanvirus</taxon>
        <taxon>Acanvirus Y26</taxon>
    </lineage>
</organism>
<dbReference type="Proteomes" id="UP000656384">
    <property type="component" value="Segment"/>
</dbReference>
<feature type="transmembrane region" description="Helical" evidence="1">
    <location>
        <begin position="6"/>
        <end position="25"/>
    </location>
</feature>
<keyword evidence="3" id="KW-1185">Reference proteome</keyword>
<gene>
    <name evidence="2" type="ORF">EVB68_014</name>
</gene>
<sequence>MEFLGFSLLIFTIVILIMHWAMNPWRWILTRDEQRFAWSLQIIYLITVFAMLVLAIKNS</sequence>
<reference evidence="2" key="1">
    <citation type="submission" date="2020-01" db="EMBL/GenBank/DDBJ databases">
        <title>Patterns of diversity and host range of bacteriophage communities associated with bean-nodulatin bacteria.</title>
        <authorList>
            <person name="Vann Cauwenberghe J."/>
            <person name="Santamaria R.I."/>
            <person name="Bustos P."/>
            <person name="Juarez S."/>
            <person name="Gonzalez V."/>
        </authorList>
    </citation>
    <scope>NUCLEOTIDE SEQUENCE</scope>
</reference>
<evidence type="ECO:0000256" key="1">
    <source>
        <dbReference type="SAM" id="Phobius"/>
    </source>
</evidence>
<proteinExistence type="predicted"/>
<keyword evidence="1" id="KW-0472">Membrane</keyword>